<accession>Q2J232</accession>
<dbReference type="AlphaFoldDB" id="Q2J232"/>
<dbReference type="EMBL" id="CP000250">
    <property type="protein sequence ID" value="ABD05478.1"/>
    <property type="molecule type" value="Genomic_DNA"/>
</dbReference>
<dbReference type="eggNOG" id="ENOG5033DMP">
    <property type="taxonomic scope" value="Bacteria"/>
</dbReference>
<dbReference type="KEGG" id="rpb:RPB_0767"/>
<evidence type="ECO:0000313" key="2">
    <source>
        <dbReference type="Proteomes" id="UP000008809"/>
    </source>
</evidence>
<sequence length="152" mass="16811">MMTPSPPLQPAIVQDSHRIADLVELIDQLIDVVTEENIALAMGLPASQSRHTARKLELSELFEQWVKQVSMKNVLLSTPDRALQIRVLDRIERLRLVMDENIVRLRAAIEASQRRIDAVMAAIRQQIAGNSPYGANGRISGPAASAARGVRI</sequence>
<evidence type="ECO:0008006" key="3">
    <source>
        <dbReference type="Google" id="ProtNLM"/>
    </source>
</evidence>
<dbReference type="STRING" id="316058.RPB_0767"/>
<dbReference type="RefSeq" id="WP_011439667.1">
    <property type="nucleotide sequence ID" value="NC_007778.1"/>
</dbReference>
<proteinExistence type="predicted"/>
<protein>
    <recommendedName>
        <fullName evidence="3">Flagellar basal-body protein FlbY</fullName>
    </recommendedName>
</protein>
<keyword evidence="2" id="KW-1185">Reference proteome</keyword>
<gene>
    <name evidence="1" type="ordered locus">RPB_0767</name>
</gene>
<name>Q2J232_RHOP2</name>
<dbReference type="Proteomes" id="UP000008809">
    <property type="component" value="Chromosome"/>
</dbReference>
<reference evidence="1 2" key="1">
    <citation type="submission" date="2006-01" db="EMBL/GenBank/DDBJ databases">
        <title>Complete sequence of Rhodopseudomonas palustris HaA2.</title>
        <authorList>
            <consortium name="US DOE Joint Genome Institute"/>
            <person name="Copeland A."/>
            <person name="Lucas S."/>
            <person name="Lapidus A."/>
            <person name="Barry K."/>
            <person name="Detter J.C."/>
            <person name="Glavina T."/>
            <person name="Hammon N."/>
            <person name="Israni S."/>
            <person name="Pitluck S."/>
            <person name="Chain P."/>
            <person name="Malfatti S."/>
            <person name="Shin M."/>
            <person name="Vergez L."/>
            <person name="Schmutz J."/>
            <person name="Larimer F."/>
            <person name="Land M."/>
            <person name="Hauser L."/>
            <person name="Pelletier D.A."/>
            <person name="Kyrpides N."/>
            <person name="Anderson I."/>
            <person name="Oda Y."/>
            <person name="Harwood C.S."/>
            <person name="Richardson P."/>
        </authorList>
    </citation>
    <scope>NUCLEOTIDE SEQUENCE [LARGE SCALE GENOMIC DNA]</scope>
    <source>
        <strain evidence="1 2">HaA2</strain>
    </source>
</reference>
<dbReference type="HOGENOM" id="CLU_1729972_0_0_5"/>
<organism evidence="1 2">
    <name type="scientific">Rhodopseudomonas palustris (strain HaA2)</name>
    <dbReference type="NCBI Taxonomy" id="316058"/>
    <lineage>
        <taxon>Bacteria</taxon>
        <taxon>Pseudomonadati</taxon>
        <taxon>Pseudomonadota</taxon>
        <taxon>Alphaproteobacteria</taxon>
        <taxon>Hyphomicrobiales</taxon>
        <taxon>Nitrobacteraceae</taxon>
        <taxon>Rhodopseudomonas</taxon>
    </lineage>
</organism>
<evidence type="ECO:0000313" key="1">
    <source>
        <dbReference type="EMBL" id="ABD05478.1"/>
    </source>
</evidence>